<evidence type="ECO:0000256" key="1">
    <source>
        <dbReference type="SAM" id="Phobius"/>
    </source>
</evidence>
<evidence type="ECO:0000313" key="2">
    <source>
        <dbReference type="EMBL" id="KAF2266221.1"/>
    </source>
</evidence>
<keyword evidence="1" id="KW-0812">Transmembrane</keyword>
<keyword evidence="3" id="KW-1185">Reference proteome</keyword>
<dbReference type="AlphaFoldDB" id="A0A9P4KCL4"/>
<accession>A0A9P4KCL4</accession>
<organism evidence="2 3">
    <name type="scientific">Lojkania enalia</name>
    <dbReference type="NCBI Taxonomy" id="147567"/>
    <lineage>
        <taxon>Eukaryota</taxon>
        <taxon>Fungi</taxon>
        <taxon>Dikarya</taxon>
        <taxon>Ascomycota</taxon>
        <taxon>Pezizomycotina</taxon>
        <taxon>Dothideomycetes</taxon>
        <taxon>Pleosporomycetidae</taxon>
        <taxon>Pleosporales</taxon>
        <taxon>Pleosporales incertae sedis</taxon>
        <taxon>Lojkania</taxon>
    </lineage>
</organism>
<name>A0A9P4KCL4_9PLEO</name>
<comment type="caution">
    <text evidence="2">The sequence shown here is derived from an EMBL/GenBank/DDBJ whole genome shotgun (WGS) entry which is preliminary data.</text>
</comment>
<sequence length="57" mass="6159">MKQIPGNSCPSTGVPVPPKEHEGQIAMYIATTLCILLACSPLRFLVPHSHLRTCSVD</sequence>
<dbReference type="Proteomes" id="UP000800093">
    <property type="component" value="Unassembled WGS sequence"/>
</dbReference>
<evidence type="ECO:0000313" key="3">
    <source>
        <dbReference type="Proteomes" id="UP000800093"/>
    </source>
</evidence>
<protein>
    <submittedName>
        <fullName evidence="2">Uncharacterized protein</fullName>
    </submittedName>
</protein>
<reference evidence="3" key="1">
    <citation type="journal article" date="2020" name="Stud. Mycol.">
        <title>101 Dothideomycetes genomes: A test case for predicting lifestyles and emergence of pathogens.</title>
        <authorList>
            <person name="Haridas S."/>
            <person name="Albert R."/>
            <person name="Binder M."/>
            <person name="Bloem J."/>
            <person name="LaButti K."/>
            <person name="Salamov A."/>
            <person name="Andreopoulos B."/>
            <person name="Baker S."/>
            <person name="Barry K."/>
            <person name="Bills G."/>
            <person name="Bluhm B."/>
            <person name="Cannon C."/>
            <person name="Castanera R."/>
            <person name="Culley D."/>
            <person name="Daum C."/>
            <person name="Ezra D."/>
            <person name="Gonzalez J."/>
            <person name="Henrissat B."/>
            <person name="Kuo A."/>
            <person name="Liang C."/>
            <person name="Lipzen A."/>
            <person name="Lutzoni F."/>
            <person name="Magnuson J."/>
            <person name="Mondo S."/>
            <person name="Nolan M."/>
            <person name="Ohm R."/>
            <person name="Pangilinan J."/>
            <person name="Park H.-J."/>
            <person name="Ramirez L."/>
            <person name="Alfaro M."/>
            <person name="Sun H."/>
            <person name="Tritt A."/>
            <person name="Yoshinaga Y."/>
            <person name="Zwiers L.-H."/>
            <person name="Turgeon B."/>
            <person name="Goodwin S."/>
            <person name="Spatafora J."/>
            <person name="Crous P."/>
            <person name="Grigoriev I."/>
        </authorList>
    </citation>
    <scope>NUCLEOTIDE SEQUENCE [LARGE SCALE GENOMIC DNA]</scope>
    <source>
        <strain evidence="3">CBS 304.66</strain>
    </source>
</reference>
<feature type="transmembrane region" description="Helical" evidence="1">
    <location>
        <begin position="25"/>
        <end position="46"/>
    </location>
</feature>
<keyword evidence="1" id="KW-0472">Membrane</keyword>
<dbReference type="EMBL" id="ML986600">
    <property type="protein sequence ID" value="KAF2266221.1"/>
    <property type="molecule type" value="Genomic_DNA"/>
</dbReference>
<keyword evidence="1" id="KW-1133">Transmembrane helix</keyword>
<proteinExistence type="predicted"/>
<gene>
    <name evidence="2" type="ORF">CC78DRAFT_531865</name>
</gene>